<evidence type="ECO:0000313" key="1">
    <source>
        <dbReference type="EMBL" id="QYA42809.1"/>
    </source>
</evidence>
<dbReference type="Proteomes" id="UP000249579">
    <property type="component" value="Unassembled WGS sequence"/>
</dbReference>
<protein>
    <submittedName>
        <fullName evidence="2">Uncharacterized protein</fullName>
    </submittedName>
</protein>
<reference evidence="2 3" key="1">
    <citation type="journal article" date="2018" name="Front. Microbiol.">
        <title>Description and Comparative Genomics of Macrococcus caseolyticus subsp. hominis subsp. nov., Macrococcus goetzii sp. nov., Macrococcus epidermidis sp. nov., and Macrococcus bohemicus sp. nov., Novel Macrococci From Human Clinical Material With Virulence Potential and Suspected Uptake of Foreign DNA by Natural Transformation.</title>
        <authorList>
            <person name="Maslanova I."/>
            <person name="Wertheimer Z."/>
            <person name="Sedlacek I."/>
            <person name="Svec P."/>
            <person name="Indrakova A."/>
            <person name="Kovarovic V."/>
            <person name="Schumann P."/>
            <person name="Sproer C."/>
            <person name="Kralova S."/>
            <person name="Sedo O."/>
            <person name="Kristofova L."/>
            <person name="Vrbovska V."/>
            <person name="Fuzik T."/>
            <person name="Petras P."/>
            <person name="Zdrahal Z."/>
            <person name="Ruzickova V."/>
            <person name="Doskar J."/>
            <person name="Pantucek R."/>
        </authorList>
    </citation>
    <scope>NUCLEOTIDE SEQUENCE [LARGE SCALE GENOMIC DNA]</scope>
    <source>
        <strain evidence="2 3">03/115</strain>
    </source>
</reference>
<dbReference type="RefSeq" id="WP_111745118.1">
    <property type="nucleotide sequence ID" value="NZ_CP054482.1"/>
</dbReference>
<evidence type="ECO:0000313" key="4">
    <source>
        <dbReference type="Proteomes" id="UP000826802"/>
    </source>
</evidence>
<reference evidence="1 4" key="2">
    <citation type="submission" date="2021-07" db="EMBL/GenBank/DDBJ databases">
        <title>Prevalence and characterization of methicillin-resistant Macrococcus spp. in food producing animals and meat in Switzerland in 2019.</title>
        <authorList>
            <person name="Keller J.E."/>
            <person name="Schwendener S."/>
            <person name="Neuenschwander J."/>
            <person name="Overesch G."/>
            <person name="Perreten V."/>
        </authorList>
    </citation>
    <scope>NUCLEOTIDE SEQUENCE [LARGE SCALE GENOMIC DNA]</scope>
    <source>
        <strain evidence="1 4">19Msa0936</strain>
    </source>
</reference>
<accession>A0A328A6W4</accession>
<gene>
    <name evidence="2" type="ORF">BHX94_04050</name>
    <name evidence="1" type="ORF">KYI11_02400</name>
</gene>
<dbReference type="OrthoDB" id="2417831at2"/>
<evidence type="ECO:0000313" key="3">
    <source>
        <dbReference type="Proteomes" id="UP000249579"/>
    </source>
</evidence>
<name>A0A328A6W4_9STAP</name>
<proteinExistence type="predicted"/>
<evidence type="ECO:0000313" key="2">
    <source>
        <dbReference type="EMBL" id="RAK49594.1"/>
    </source>
</evidence>
<dbReference type="EMBL" id="PZJG01000002">
    <property type="protein sequence ID" value="RAK49594.1"/>
    <property type="molecule type" value="Genomic_DNA"/>
</dbReference>
<dbReference type="AlphaFoldDB" id="A0A328A6W4"/>
<dbReference type="GeneID" id="99096771"/>
<organism evidence="2 3">
    <name type="scientific">Macrococcoides bohemicum</name>
    <dbReference type="NCBI Taxonomy" id="1903056"/>
    <lineage>
        <taxon>Bacteria</taxon>
        <taxon>Bacillati</taxon>
        <taxon>Bacillota</taxon>
        <taxon>Bacilli</taxon>
        <taxon>Bacillales</taxon>
        <taxon>Staphylococcaceae</taxon>
        <taxon>Macrococcoides</taxon>
    </lineage>
</organism>
<sequence length="136" mass="15563">MNKWVKRGLVVGALTVGAVQGAKYLEKNEMVKKRLNDLKNVKEYNDLRKAIMEVVHAFNNNNAPRLEQQFQDNDFVTDQTEPTNNVQEETIGEAVKRVLDTPVVTNLIGDKADIDMMKDLIDETAEVEKLIRSWFN</sequence>
<dbReference type="Proteomes" id="UP000826802">
    <property type="component" value="Chromosome"/>
</dbReference>
<keyword evidence="4" id="KW-1185">Reference proteome</keyword>
<dbReference type="EMBL" id="CP079981">
    <property type="protein sequence ID" value="QYA42809.1"/>
    <property type="molecule type" value="Genomic_DNA"/>
</dbReference>